<protein>
    <submittedName>
        <fullName evidence="1">Uncharacterized protein</fullName>
    </submittedName>
</protein>
<name>A0ACB8V2M8_9EURO</name>
<comment type="caution">
    <text evidence="1">The sequence shown here is derived from an EMBL/GenBank/DDBJ whole genome shotgun (WGS) entry which is preliminary data.</text>
</comment>
<organism evidence="1">
    <name type="scientific">Ophidiomyces ophidiicola</name>
    <dbReference type="NCBI Taxonomy" id="1387563"/>
    <lineage>
        <taxon>Eukaryota</taxon>
        <taxon>Fungi</taxon>
        <taxon>Dikarya</taxon>
        <taxon>Ascomycota</taxon>
        <taxon>Pezizomycotina</taxon>
        <taxon>Eurotiomycetes</taxon>
        <taxon>Eurotiomycetidae</taxon>
        <taxon>Onygenales</taxon>
        <taxon>Onygenaceae</taxon>
        <taxon>Ophidiomyces</taxon>
    </lineage>
</organism>
<accession>A0ACB8V2M8</accession>
<dbReference type="EMBL" id="JALBCA010000021">
    <property type="protein sequence ID" value="KAI2389859.1"/>
    <property type="molecule type" value="Genomic_DNA"/>
</dbReference>
<gene>
    <name evidence="1" type="ORF">LOY88_001878</name>
</gene>
<reference evidence="1" key="1">
    <citation type="journal article" date="2022" name="bioRxiv">
        <title>Population genetic analysis of Ophidiomyces ophidiicola, the causative agent of snake fungal disease, indicates recent introductions to the USA.</title>
        <authorList>
            <person name="Ladner J.T."/>
            <person name="Palmer J.M."/>
            <person name="Ettinger C.L."/>
            <person name="Stajich J.E."/>
            <person name="Farrell T.M."/>
            <person name="Glorioso B.M."/>
            <person name="Lawson B."/>
            <person name="Price S.J."/>
            <person name="Stengle A.G."/>
            <person name="Grear D.A."/>
            <person name="Lorch J.M."/>
        </authorList>
    </citation>
    <scope>NUCLEOTIDE SEQUENCE</scope>
    <source>
        <strain evidence="1">NWHC 24266-5</strain>
    </source>
</reference>
<proteinExistence type="predicted"/>
<sequence>MTKHGGPKARIELFATSFANGVQSIFDGMAPRVIILAGLPPRSSLNWEESELLQAPLPPPYYTKLVEESDSPVRWRSLAPMNVPTIKPPFEGASFFMMRSIQRYSGNPIDLKADDELSNFYDHSFAVHEGISGSLLSDTISFTDDSELTPSFGEESLNNSLSRRPNQPCERYTDGRRTQGHWSNLGDIPRAAYLESVAPQIVTVNLLAAILTIQPRRRVRTRWGREMDIVEILVGDETKIGFRVSFWVPASNEHAVSAPGSLDASLKVLRLRDVIFIRSLALSSFRGQVYGQSLRQETTKVDILDRESDPTIEAEDANAAGGNTAEANWADPQTKKIRRVRRWIRNFVAPGTAVDENAFRSFTAAAQLPPDTQ</sequence>
<evidence type="ECO:0000313" key="1">
    <source>
        <dbReference type="EMBL" id="KAI2389859.1"/>
    </source>
</evidence>